<comment type="caution">
    <text evidence="1">The sequence shown here is derived from an EMBL/GenBank/DDBJ whole genome shotgun (WGS) entry which is preliminary data.</text>
</comment>
<dbReference type="Proteomes" id="UP001168821">
    <property type="component" value="Unassembled WGS sequence"/>
</dbReference>
<organism evidence="1 2">
    <name type="scientific">Zophobas morio</name>
    <dbReference type="NCBI Taxonomy" id="2755281"/>
    <lineage>
        <taxon>Eukaryota</taxon>
        <taxon>Metazoa</taxon>
        <taxon>Ecdysozoa</taxon>
        <taxon>Arthropoda</taxon>
        <taxon>Hexapoda</taxon>
        <taxon>Insecta</taxon>
        <taxon>Pterygota</taxon>
        <taxon>Neoptera</taxon>
        <taxon>Endopterygota</taxon>
        <taxon>Coleoptera</taxon>
        <taxon>Polyphaga</taxon>
        <taxon>Cucujiformia</taxon>
        <taxon>Tenebrionidae</taxon>
        <taxon>Zophobas</taxon>
    </lineage>
</organism>
<keyword evidence="2" id="KW-1185">Reference proteome</keyword>
<accession>A0AA38IQZ9</accession>
<protein>
    <submittedName>
        <fullName evidence="1">Uncharacterized protein</fullName>
    </submittedName>
</protein>
<name>A0AA38IQZ9_9CUCU</name>
<sequence>MFESLGRDGDIIKMRVVKYYCSLCGTCIFHSCQIACQNYAPIYGFIYKALDYGIVKLYRLVVFEGTMDFLIREVDLVEVLRSPSVYVRVLYGETANM</sequence>
<evidence type="ECO:0000313" key="2">
    <source>
        <dbReference type="Proteomes" id="UP001168821"/>
    </source>
</evidence>
<evidence type="ECO:0000313" key="1">
    <source>
        <dbReference type="EMBL" id="KAJ3659808.1"/>
    </source>
</evidence>
<reference evidence="1" key="1">
    <citation type="journal article" date="2023" name="G3 (Bethesda)">
        <title>Whole genome assemblies of Zophobas morio and Tenebrio molitor.</title>
        <authorList>
            <person name="Kaur S."/>
            <person name="Stinson S.A."/>
            <person name="diCenzo G.C."/>
        </authorList>
    </citation>
    <scope>NUCLEOTIDE SEQUENCE</scope>
    <source>
        <strain evidence="1">QUZm001</strain>
    </source>
</reference>
<dbReference type="EMBL" id="JALNTZ010000003">
    <property type="protein sequence ID" value="KAJ3659808.1"/>
    <property type="molecule type" value="Genomic_DNA"/>
</dbReference>
<dbReference type="AlphaFoldDB" id="A0AA38IQZ9"/>
<gene>
    <name evidence="1" type="ORF">Zmor_011476</name>
</gene>
<proteinExistence type="predicted"/>